<comment type="subcellular location">
    <subcellularLocation>
        <location evidence="2">Cell membrane</location>
        <topology evidence="2">Multi-pass membrane protein</topology>
    </subcellularLocation>
</comment>
<dbReference type="CDD" id="cd00082">
    <property type="entry name" value="HisKA"/>
    <property type="match status" value="1"/>
</dbReference>
<dbReference type="STRING" id="47500.AF333_16805"/>
<comment type="catalytic activity">
    <reaction evidence="1">
        <text>ATP + protein L-histidine = ADP + protein N-phospho-L-histidine.</text>
        <dbReference type="EC" id="2.7.13.3"/>
    </reaction>
</comment>
<evidence type="ECO:0000256" key="3">
    <source>
        <dbReference type="ARBA" id="ARBA00012438"/>
    </source>
</evidence>
<dbReference type="InterPro" id="IPR004358">
    <property type="entry name" value="Sig_transdc_His_kin-like_C"/>
</dbReference>
<sequence length="739" mass="84679">MDTKLKNKSIFVLWILLFTFGLSGIISGLCNGKDYIKKDYFQTQQFEGQLNQFVDYLKMFELTSINKEEIKKKITVTDEEIEEYRYRYGDLSTQVSNIKSQYSHKIQDALLGENKEVADTYIAERDKKIEDITNNFKSDEYVRAKIVKEKEQKINEYFREIENHRSNFVRYKALFKYYLKNTTTGEVYTNVNITSSDSIDKFINNKNMVFIQSYPSPKYGYLSTEVQSNFGGYNDVITPLTEPGMSKFEGRIALPKAVSSENPILADYYDFQQKQKVFLIYTISGIIIFLLSIYLNRKTPVAQFIPTGKWQPYYNRIPIDIAVMLLAFMGILTLLFLTMNISLYLHQNLYIYVRNTLFSLIITALFVTLTFIQGRFLLERAKGLANLKIDWQKSLLYRAYQGIKGTFLIRSVGIQIFIILSIVFAFGVGTAIVLIESNFVIFYVPLFIMICIPTFIVIIKCTGYFNRIVTGTNELACGNSKPDIPVTGKSALAALAANINTLKHGITISQKERAKSERLKTELITNVSHDLRTPLTSIITYTELLKTSDLANEERTAYVEIIDRKSKRLKVLIDDLFEASKMASGNIELVEEKVDIVQLLQQALAEYNEIIEESTLQFRVTNPDTPVYAIVDGQKLWRVFDNLIGNVLKYSLENTRVYISVKKTNDKAVIIFKNVTKYELSEDIDELFERFKRSDTSRHTEGSGLGLAIAKSIIDLHEGSLDIEVDGDLFKVTVSLSTR</sequence>
<dbReference type="InterPro" id="IPR005467">
    <property type="entry name" value="His_kinase_dom"/>
</dbReference>
<feature type="transmembrane region" description="Helical" evidence="14">
    <location>
        <begin position="317"/>
        <end position="337"/>
    </location>
</feature>
<dbReference type="InterPro" id="IPR036890">
    <property type="entry name" value="HATPase_C_sf"/>
</dbReference>
<dbReference type="EMBL" id="LGUG01000004">
    <property type="protein sequence ID" value="KON96894.1"/>
    <property type="molecule type" value="Genomic_DNA"/>
</dbReference>
<keyword evidence="11 14" id="KW-1133">Transmembrane helix</keyword>
<dbReference type="InterPro" id="IPR036097">
    <property type="entry name" value="HisK_dim/P_sf"/>
</dbReference>
<evidence type="ECO:0000313" key="19">
    <source>
        <dbReference type="Proteomes" id="UP000182836"/>
    </source>
</evidence>
<dbReference type="InterPro" id="IPR050398">
    <property type="entry name" value="HssS/ArlS-like"/>
</dbReference>
<dbReference type="SUPFAM" id="SSF55874">
    <property type="entry name" value="ATPase domain of HSP90 chaperone/DNA topoisomerase II/histidine kinase"/>
    <property type="match status" value="1"/>
</dbReference>
<evidence type="ECO:0000256" key="13">
    <source>
        <dbReference type="ARBA" id="ARBA00023136"/>
    </source>
</evidence>
<evidence type="ECO:0000256" key="6">
    <source>
        <dbReference type="ARBA" id="ARBA00022679"/>
    </source>
</evidence>
<evidence type="ECO:0000256" key="7">
    <source>
        <dbReference type="ARBA" id="ARBA00022692"/>
    </source>
</evidence>
<evidence type="ECO:0000313" key="17">
    <source>
        <dbReference type="EMBL" id="SDJ69580.1"/>
    </source>
</evidence>
<keyword evidence="4" id="KW-1003">Cell membrane</keyword>
<evidence type="ECO:0000256" key="5">
    <source>
        <dbReference type="ARBA" id="ARBA00022553"/>
    </source>
</evidence>
<evidence type="ECO:0000256" key="4">
    <source>
        <dbReference type="ARBA" id="ARBA00022475"/>
    </source>
</evidence>
<evidence type="ECO:0000256" key="9">
    <source>
        <dbReference type="ARBA" id="ARBA00022777"/>
    </source>
</evidence>
<keyword evidence="5" id="KW-0597">Phosphoprotein</keyword>
<keyword evidence="9 16" id="KW-0418">Kinase</keyword>
<dbReference type="GO" id="GO:0000155">
    <property type="term" value="F:phosphorelay sensor kinase activity"/>
    <property type="evidence" value="ECO:0007669"/>
    <property type="project" value="InterPro"/>
</dbReference>
<feature type="transmembrane region" description="Helical" evidence="14">
    <location>
        <begin position="357"/>
        <end position="378"/>
    </location>
</feature>
<dbReference type="FunFam" id="1.10.287.130:FF:000008">
    <property type="entry name" value="Two-component sensor histidine kinase"/>
    <property type="match status" value="1"/>
</dbReference>
<reference evidence="16 18" key="1">
    <citation type="submission" date="2015-07" db="EMBL/GenBank/DDBJ databases">
        <title>Fjat-14205 dsm 2895.</title>
        <authorList>
            <person name="Liu B."/>
            <person name="Wang J."/>
            <person name="Zhu Y."/>
            <person name="Liu G."/>
            <person name="Chen Q."/>
            <person name="Chen Z."/>
            <person name="Lan J."/>
            <person name="Che J."/>
            <person name="Ge C."/>
            <person name="Shi H."/>
            <person name="Pan Z."/>
            <person name="Liu X."/>
        </authorList>
    </citation>
    <scope>NUCLEOTIDE SEQUENCE [LARGE SCALE GENOMIC DNA]</scope>
    <source>
        <strain evidence="16 18">DSM 2895</strain>
    </source>
</reference>
<dbReference type="PRINTS" id="PR00344">
    <property type="entry name" value="BCTRLSENSOR"/>
</dbReference>
<keyword evidence="8" id="KW-0547">Nucleotide-binding</keyword>
<evidence type="ECO:0000256" key="2">
    <source>
        <dbReference type="ARBA" id="ARBA00004651"/>
    </source>
</evidence>
<keyword evidence="10" id="KW-0067">ATP-binding</keyword>
<dbReference type="SUPFAM" id="SSF47384">
    <property type="entry name" value="Homodimeric domain of signal transducing histidine kinase"/>
    <property type="match status" value="1"/>
</dbReference>
<feature type="transmembrane region" description="Helical" evidence="14">
    <location>
        <begin position="278"/>
        <end position="296"/>
    </location>
</feature>
<accession>A0A0D1YE23</accession>
<dbReference type="Gene3D" id="1.10.287.130">
    <property type="match status" value="1"/>
</dbReference>
<dbReference type="GO" id="GO:0005524">
    <property type="term" value="F:ATP binding"/>
    <property type="evidence" value="ECO:0007669"/>
    <property type="project" value="UniProtKB-KW"/>
</dbReference>
<feature type="domain" description="Histidine kinase" evidence="15">
    <location>
        <begin position="526"/>
        <end position="739"/>
    </location>
</feature>
<dbReference type="SMART" id="SM00388">
    <property type="entry name" value="HisKA"/>
    <property type="match status" value="1"/>
</dbReference>
<evidence type="ECO:0000313" key="18">
    <source>
        <dbReference type="Proteomes" id="UP000037269"/>
    </source>
</evidence>
<evidence type="ECO:0000256" key="14">
    <source>
        <dbReference type="SAM" id="Phobius"/>
    </source>
</evidence>
<feature type="transmembrane region" description="Helical" evidence="14">
    <location>
        <begin position="440"/>
        <end position="459"/>
    </location>
</feature>
<protein>
    <recommendedName>
        <fullName evidence="3">histidine kinase</fullName>
        <ecNumber evidence="3">2.7.13.3</ecNumber>
    </recommendedName>
</protein>
<dbReference type="EMBL" id="FNED01000025">
    <property type="protein sequence ID" value="SDJ69580.1"/>
    <property type="molecule type" value="Genomic_DNA"/>
</dbReference>
<dbReference type="AlphaFoldDB" id="A0A0D1YE23"/>
<dbReference type="GO" id="GO:0005886">
    <property type="term" value="C:plasma membrane"/>
    <property type="evidence" value="ECO:0007669"/>
    <property type="project" value="UniProtKB-SubCell"/>
</dbReference>
<evidence type="ECO:0000256" key="10">
    <source>
        <dbReference type="ARBA" id="ARBA00022840"/>
    </source>
</evidence>
<reference evidence="17 19" key="2">
    <citation type="submission" date="2016-10" db="EMBL/GenBank/DDBJ databases">
        <authorList>
            <person name="de Groot N.N."/>
        </authorList>
    </citation>
    <scope>NUCLEOTIDE SEQUENCE [LARGE SCALE GENOMIC DNA]</scope>
    <source>
        <strain evidence="17 19">DSM 2895</strain>
    </source>
</reference>
<keyword evidence="7 14" id="KW-0812">Transmembrane</keyword>
<dbReference type="PROSITE" id="PS50109">
    <property type="entry name" value="HIS_KIN"/>
    <property type="match status" value="1"/>
</dbReference>
<dbReference type="Proteomes" id="UP000037269">
    <property type="component" value="Unassembled WGS sequence"/>
</dbReference>
<evidence type="ECO:0000256" key="12">
    <source>
        <dbReference type="ARBA" id="ARBA00023012"/>
    </source>
</evidence>
<gene>
    <name evidence="16" type="ORF">AF333_16805</name>
    <name evidence="17" type="ORF">SAMN04487909_12561</name>
</gene>
<name>A0A0D1YE23_ANEMI</name>
<dbReference type="PANTHER" id="PTHR45528">
    <property type="entry name" value="SENSOR HISTIDINE KINASE CPXA"/>
    <property type="match status" value="1"/>
</dbReference>
<keyword evidence="18" id="KW-1185">Reference proteome</keyword>
<feature type="transmembrane region" description="Helical" evidence="14">
    <location>
        <begin position="407"/>
        <end position="434"/>
    </location>
</feature>
<evidence type="ECO:0000256" key="8">
    <source>
        <dbReference type="ARBA" id="ARBA00022741"/>
    </source>
</evidence>
<keyword evidence="12" id="KW-0902">Two-component regulatory system</keyword>
<dbReference type="PANTHER" id="PTHR45528:SF1">
    <property type="entry name" value="SENSOR HISTIDINE KINASE CPXA"/>
    <property type="match status" value="1"/>
</dbReference>
<dbReference type="PATRIC" id="fig|47500.8.peg.5660"/>
<evidence type="ECO:0000313" key="16">
    <source>
        <dbReference type="EMBL" id="KON96894.1"/>
    </source>
</evidence>
<dbReference type="EC" id="2.7.13.3" evidence="3"/>
<evidence type="ECO:0000259" key="15">
    <source>
        <dbReference type="PROSITE" id="PS50109"/>
    </source>
</evidence>
<dbReference type="GeneID" id="42306831"/>
<dbReference type="FunFam" id="3.30.565.10:FF:000013">
    <property type="entry name" value="Two-component sensor histidine kinase"/>
    <property type="match status" value="1"/>
</dbReference>
<dbReference type="Proteomes" id="UP000182836">
    <property type="component" value="Unassembled WGS sequence"/>
</dbReference>
<dbReference type="SMART" id="SM00387">
    <property type="entry name" value="HATPase_c"/>
    <property type="match status" value="1"/>
</dbReference>
<dbReference type="InterPro" id="IPR003661">
    <property type="entry name" value="HisK_dim/P_dom"/>
</dbReference>
<organism evidence="16 18">
    <name type="scientific">Aneurinibacillus migulanus</name>
    <name type="common">Bacillus migulanus</name>
    <dbReference type="NCBI Taxonomy" id="47500"/>
    <lineage>
        <taxon>Bacteria</taxon>
        <taxon>Bacillati</taxon>
        <taxon>Bacillota</taxon>
        <taxon>Bacilli</taxon>
        <taxon>Bacillales</taxon>
        <taxon>Paenibacillaceae</taxon>
        <taxon>Aneurinibacillus group</taxon>
        <taxon>Aneurinibacillus</taxon>
    </lineage>
</organism>
<proteinExistence type="predicted"/>
<dbReference type="InterPro" id="IPR003594">
    <property type="entry name" value="HATPase_dom"/>
</dbReference>
<dbReference type="OrthoDB" id="9792991at2"/>
<keyword evidence="13 14" id="KW-0472">Membrane</keyword>
<evidence type="ECO:0000256" key="1">
    <source>
        <dbReference type="ARBA" id="ARBA00000085"/>
    </source>
</evidence>
<dbReference type="RefSeq" id="WP_043065212.1">
    <property type="nucleotide sequence ID" value="NZ_BJOA01000271.1"/>
</dbReference>
<dbReference type="Pfam" id="PF02518">
    <property type="entry name" value="HATPase_c"/>
    <property type="match status" value="1"/>
</dbReference>
<dbReference type="Pfam" id="PF00512">
    <property type="entry name" value="HisKA"/>
    <property type="match status" value="1"/>
</dbReference>
<keyword evidence="6" id="KW-0808">Transferase</keyword>
<dbReference type="Gene3D" id="3.30.565.10">
    <property type="entry name" value="Histidine kinase-like ATPase, C-terminal domain"/>
    <property type="match status" value="1"/>
</dbReference>
<evidence type="ECO:0000256" key="11">
    <source>
        <dbReference type="ARBA" id="ARBA00022989"/>
    </source>
</evidence>